<dbReference type="InterPro" id="IPR004182">
    <property type="entry name" value="GRAM"/>
</dbReference>
<dbReference type="Pfam" id="PF12335">
    <property type="entry name" value="SBF2"/>
    <property type="match status" value="1"/>
</dbReference>
<dbReference type="InterPro" id="IPR010569">
    <property type="entry name" value="Myotubularin-like_Pase_dom"/>
</dbReference>
<keyword evidence="4" id="KW-0812">Transmembrane</keyword>
<proteinExistence type="inferred from homology"/>
<evidence type="ECO:0000259" key="7">
    <source>
        <dbReference type="PROSITE" id="PS51339"/>
    </source>
</evidence>
<dbReference type="Gene3D" id="3.30.450.200">
    <property type="match status" value="1"/>
</dbReference>
<dbReference type="SUPFAM" id="SSF50729">
    <property type="entry name" value="PH domain-like"/>
    <property type="match status" value="2"/>
</dbReference>
<dbReference type="SUPFAM" id="SSF52799">
    <property type="entry name" value="(Phosphotyrosine protein) phosphatases II"/>
    <property type="match status" value="1"/>
</dbReference>
<comment type="similarity">
    <text evidence="1">Belongs to the protein-tyrosine phosphatase family. Non-receptor class myotubularin subfamily.</text>
</comment>
<sequence>MVSCKVGSLFFKGFFLPCVLALLIHFGIDIKARVCLLDACSVMTDQSLSLLLPAGSGEGCGKIIQRFPKKDWEGTAFPQGVEMFCQPGGWRLSRDRKAPTFFTVVLTDIDSDRHYCSCLTFYEAEVNLQVLHTDGDEDEEAEEDGLIQPAQVFAPKSLILVSRLDYPEIFRGCLGLIYTVYIDSLSFPLEGLVANLFTFLVPVAGGSQKLFSLGAGDRQLIQTPLNDTLPVTSKSIALLFQQLGIQNVLSLFCAVLTEHKVLFHSTSYQRLGEACRALEALMFPLKYSYPYIPILPSRLLEVLSSPTPFIIGVHSMFQNEIQDLLDVIIADLDGGTIKIPECIHLSLLPEPLLHQTQSTLSMVLHPDLEIADNAFPPPRTAPSNLKLLDKEVRAVFLRLFAQLFQGYRSCLQLIRIHSEPVIHFHKTAFLGQRGLIENDFLTKVLDGMAFAGFVSERGPPYRACDLFDELVALDFDSFKEEEVNPAKLQKHIRELSEQLYRNENPNPHMAFQKVPRPSEGSHLRVHQIPFPVLDEEKVEKLMEEGTAKHSSAPLPTRTEKKCVVPAGPPVASIMGKSCSVFNSARRLEVVRNCISFIFYNKTLETEKTLPAALRALKGKAARQCLTEELSLHVQQNRAILDHQQFDYIIRMMNCALQDCSTSEEFTVAAALLPLSTAFYRKLAPGVNQFAYTCIQDHPIWTNQQFWEATFYSEVQSQIRALYLNAPEGKGGITATLKQTAMDLAAEQLRLWPSLSKDKQQELVKNEESTVFSQAIHYASLMVYLLVPLDSSKNKLLRNTPATDWESGSNSIVTNSIAGSVAESFDTESGFEDSENSDVANSVVRFVARFIDKVCTESGVTQEHIKSLHSMIPGIVAMQIEALEAVHRESRRLPPIQKPKILRPALLPGEEFVSEGLRVLLDPNGREEATGGLLGGPHILPAEGALFLTTYRIIFKGIPHDPLVGEQAVIRAFPVSTLTKEKKISIQNQLQNMQEGLQLRSATFQLIKVAFDEEVSSEMVEIFRKHLQRIRYPQSIFSSFAFAAGQTAPQLILPKQKERNTGFRTLSKTIVKGAKRAGKITMGRGSQPSLKKTDRGSRMTWHEDDDISISDDGEPPPSSTLRASEKSTMEQLVEQSCFRDYQRLGMGTITANSSRSKSGEQFRITAVNRLYSLCRSYPGLLIVPQAVQDSGLHKVARCFRHNRLPVVCWKHPRTKAVLLRSGGFHGKSVVGLFKSQNPSSAAPASSSDSSSSLEQEKYLQAILDSIPIYFKMNGNNTLTNRSLIGLSPGTLQEDCNLKFTFLCLQGLRVDSSLNCELVPVDFADTRQVKAAFKKLLRACAPSATSSDSEDSFLKALEDSEWIQQILQLALFLVELMDSGSSVLLSLEDGWDITTQVVSLVQLLSDPFYRTLEGFQVLLEKEWLSFGHKFSQRSNLNPSSQGSGFTPIFLQFLDCVHQILEQHPLEFEFNQYYLKFLAYHHISNRFKNFLLDSDYERLEHGLLFEDKGDKQARRGICIWDCINRMHRRSPIFFNYLYSPSENEVSVSFYFLLNKWDFFTEETLSTGPCYDWRTMAVRVESSEELHTISNSKRRIVWPCYSSVSRAQPDAITKLLTDIERLESELNQAPEKWQTTLERVRMSIQEDLKQEGNVRAGGVFMTGQSYALHLFNCLNISFLFCSYSALVEDRSTATANGINQVSTHNIQTYNCYFCRSYEGVLYKRGALLKGWKPRWFVLDITKHQMRYYDTGEDTNCRGHIDLAEVESVMTAAPTIGAPKHISEKAFFDLKTSKRVYNFCASDAPSAQVWIDKIQNCISDA</sequence>
<feature type="domain" description="UDENN" evidence="6">
    <location>
        <begin position="45"/>
        <end position="464"/>
    </location>
</feature>
<dbReference type="PROSITE" id="PS51339">
    <property type="entry name" value="PPASE_MYOTUBULARIN"/>
    <property type="match status" value="1"/>
</dbReference>
<dbReference type="Pfam" id="PF06602">
    <property type="entry name" value="Myotub-related"/>
    <property type="match status" value="1"/>
</dbReference>
<gene>
    <name evidence="8" type="primary">SBF2</name>
    <name evidence="8" type="synonym">sbf2</name>
</gene>
<evidence type="ECO:0000259" key="6">
    <source>
        <dbReference type="PROSITE" id="PS50211"/>
    </source>
</evidence>
<dbReference type="InterPro" id="IPR001849">
    <property type="entry name" value="PH_domain"/>
</dbReference>
<dbReference type="PROSITE" id="PS50211">
    <property type="entry name" value="DENN"/>
    <property type="match status" value="1"/>
</dbReference>
<evidence type="ECO:0000256" key="2">
    <source>
        <dbReference type="ARBA" id="ARBA00022658"/>
    </source>
</evidence>
<dbReference type="CDD" id="cd13339">
    <property type="entry name" value="PH-GRAM_MTMR13"/>
    <property type="match status" value="1"/>
</dbReference>
<dbReference type="SMART" id="SM00800">
    <property type="entry name" value="uDENN"/>
    <property type="match status" value="1"/>
</dbReference>
<dbReference type="InterPro" id="IPR001194">
    <property type="entry name" value="cDENN_dom"/>
</dbReference>
<dbReference type="Proteomes" id="UP000005207">
    <property type="component" value="Linkage group LG1"/>
</dbReference>
<feature type="domain" description="Myotubularin phosphatase" evidence="7">
    <location>
        <begin position="1130"/>
        <end position="1599"/>
    </location>
</feature>
<reference evidence="8" key="3">
    <citation type="submission" date="2025-09" db="UniProtKB">
        <authorList>
            <consortium name="Ensembl"/>
        </authorList>
    </citation>
    <scope>IDENTIFICATION</scope>
</reference>
<dbReference type="PROSITE" id="PS50003">
    <property type="entry name" value="PH_DOMAIN"/>
    <property type="match status" value="1"/>
</dbReference>
<dbReference type="InterPro" id="IPR005112">
    <property type="entry name" value="dDENN_dom"/>
</dbReference>
<keyword evidence="2" id="KW-0344">Guanine-nucleotide releasing factor</keyword>
<accession>A0A669CD75</accession>
<dbReference type="Pfam" id="PF02141">
    <property type="entry name" value="DENN"/>
    <property type="match status" value="1"/>
</dbReference>
<feature type="transmembrane region" description="Helical" evidence="4">
    <location>
        <begin position="9"/>
        <end position="28"/>
    </location>
</feature>
<dbReference type="SMART" id="SM00799">
    <property type="entry name" value="DENN"/>
    <property type="match status" value="1"/>
</dbReference>
<dbReference type="SMART" id="SM00233">
    <property type="entry name" value="PH"/>
    <property type="match status" value="1"/>
</dbReference>
<dbReference type="SMART" id="SM00568">
    <property type="entry name" value="GRAM"/>
    <property type="match status" value="1"/>
</dbReference>
<evidence type="ECO:0000256" key="1">
    <source>
        <dbReference type="ARBA" id="ARBA00007471"/>
    </source>
</evidence>
<feature type="compositionally biased region" description="Basic and acidic residues" evidence="3">
    <location>
        <begin position="1090"/>
        <end position="1101"/>
    </location>
</feature>
<dbReference type="InterPro" id="IPR030564">
    <property type="entry name" value="Myotubularin"/>
</dbReference>
<dbReference type="InterPro" id="IPR029021">
    <property type="entry name" value="Prot-tyrosine_phosphatase-like"/>
</dbReference>
<reference evidence="8" key="2">
    <citation type="submission" date="2025-08" db="UniProtKB">
        <authorList>
            <consortium name="Ensembl"/>
        </authorList>
    </citation>
    <scope>IDENTIFICATION</scope>
</reference>
<dbReference type="CDD" id="cd01235">
    <property type="entry name" value="PH_Sbf1_hMTMR5"/>
    <property type="match status" value="1"/>
</dbReference>
<dbReference type="GO" id="GO:0016020">
    <property type="term" value="C:membrane"/>
    <property type="evidence" value="ECO:0007669"/>
    <property type="project" value="TreeGrafter"/>
</dbReference>
<evidence type="ECO:0000313" key="8">
    <source>
        <dbReference type="Ensembl" id="ENSONIP00000044841.1"/>
    </source>
</evidence>
<dbReference type="InterPro" id="IPR043153">
    <property type="entry name" value="DENN_C"/>
</dbReference>
<evidence type="ECO:0000256" key="3">
    <source>
        <dbReference type="SAM" id="MobiDB-lite"/>
    </source>
</evidence>
<evidence type="ECO:0000256" key="4">
    <source>
        <dbReference type="SAM" id="Phobius"/>
    </source>
</evidence>
<feature type="compositionally biased region" description="Acidic residues" evidence="3">
    <location>
        <begin position="1102"/>
        <end position="1113"/>
    </location>
</feature>
<dbReference type="PANTHER" id="PTHR10807">
    <property type="entry name" value="MYOTUBULARIN-RELATED"/>
    <property type="match status" value="1"/>
</dbReference>
<dbReference type="Gene3D" id="3.40.50.11500">
    <property type="match status" value="1"/>
</dbReference>
<dbReference type="InterPro" id="IPR037516">
    <property type="entry name" value="Tripartite_DENN"/>
</dbReference>
<dbReference type="InterPro" id="IPR011993">
    <property type="entry name" value="PH-like_dom_sf"/>
</dbReference>
<reference evidence="9" key="1">
    <citation type="submission" date="2012-01" db="EMBL/GenBank/DDBJ databases">
        <title>The Genome Sequence of Oreochromis niloticus (Nile Tilapia).</title>
        <authorList>
            <consortium name="Broad Institute Genome Assembly Team"/>
            <consortium name="Broad Institute Sequencing Platform"/>
            <person name="Di Palma F."/>
            <person name="Johnson J."/>
            <person name="Lander E.S."/>
            <person name="Lindblad-Toh K."/>
        </authorList>
    </citation>
    <scope>NUCLEOTIDE SEQUENCE [LARGE SCALE GENOMIC DNA]</scope>
</reference>
<dbReference type="Pfam" id="PF00169">
    <property type="entry name" value="PH"/>
    <property type="match status" value="1"/>
</dbReference>
<dbReference type="FunFam" id="3.40.50.11500:FF:000006">
    <property type="entry name" value="SET binding factor 2"/>
    <property type="match status" value="1"/>
</dbReference>
<dbReference type="InterPro" id="IPR022096">
    <property type="entry name" value="SBF1/SBF2"/>
</dbReference>
<dbReference type="InterPro" id="IPR037823">
    <property type="entry name" value="MTMR13_PH-GRAM"/>
</dbReference>
<dbReference type="GO" id="GO:0005085">
    <property type="term" value="F:guanyl-nucleotide exchange factor activity"/>
    <property type="evidence" value="ECO:0007669"/>
    <property type="project" value="UniProtKB-KW"/>
</dbReference>
<dbReference type="Pfam" id="PF02893">
    <property type="entry name" value="GRAM"/>
    <property type="match status" value="1"/>
</dbReference>
<dbReference type="Pfam" id="PF03456">
    <property type="entry name" value="uDENN"/>
    <property type="match status" value="1"/>
</dbReference>
<dbReference type="InterPro" id="IPR005113">
    <property type="entry name" value="uDENN_dom"/>
</dbReference>
<name>A0A669CD75_ORENI</name>
<dbReference type="Gene3D" id="2.30.29.30">
    <property type="entry name" value="Pleckstrin-homology domain (PH domain)/Phosphotyrosine-binding domain (PTB)"/>
    <property type="match status" value="1"/>
</dbReference>
<dbReference type="SMART" id="SM00801">
    <property type="entry name" value="dDENN"/>
    <property type="match status" value="1"/>
</dbReference>
<feature type="region of interest" description="Disordered" evidence="3">
    <location>
        <begin position="1073"/>
        <end position="1125"/>
    </location>
</feature>
<organism evidence="8 9">
    <name type="scientific">Oreochromis niloticus</name>
    <name type="common">Nile tilapia</name>
    <name type="synonym">Tilapia nilotica</name>
    <dbReference type="NCBI Taxonomy" id="8128"/>
    <lineage>
        <taxon>Eukaryota</taxon>
        <taxon>Metazoa</taxon>
        <taxon>Chordata</taxon>
        <taxon>Craniata</taxon>
        <taxon>Vertebrata</taxon>
        <taxon>Euteleostomi</taxon>
        <taxon>Actinopterygii</taxon>
        <taxon>Neopterygii</taxon>
        <taxon>Teleostei</taxon>
        <taxon>Neoteleostei</taxon>
        <taxon>Acanthomorphata</taxon>
        <taxon>Ovalentaria</taxon>
        <taxon>Cichlomorphae</taxon>
        <taxon>Cichliformes</taxon>
        <taxon>Cichlidae</taxon>
        <taxon>African cichlids</taxon>
        <taxon>Pseudocrenilabrinae</taxon>
        <taxon>Oreochromini</taxon>
        <taxon>Oreochromis</taxon>
    </lineage>
</organism>
<feature type="domain" description="PH" evidence="5">
    <location>
        <begin position="1710"/>
        <end position="1814"/>
    </location>
</feature>
<dbReference type="FunFam" id="2.30.29.30:FF:000093">
    <property type="entry name" value="SET binding factor 2"/>
    <property type="match status" value="1"/>
</dbReference>
<evidence type="ECO:0000313" key="9">
    <source>
        <dbReference type="Proteomes" id="UP000005207"/>
    </source>
</evidence>
<dbReference type="Ensembl" id="ENSONIT00000084202.1">
    <property type="protein sequence ID" value="ENSONIP00000044841.1"/>
    <property type="gene ID" value="ENSONIG00000006046.2"/>
</dbReference>
<keyword evidence="4" id="KW-0472">Membrane</keyword>
<protein>
    <submittedName>
        <fullName evidence="8">SET binding factor 2</fullName>
    </submittedName>
</protein>
<evidence type="ECO:0000259" key="5">
    <source>
        <dbReference type="PROSITE" id="PS50003"/>
    </source>
</evidence>
<dbReference type="GeneTree" id="ENSGT00940000155385"/>
<dbReference type="PANTHER" id="PTHR10807:SF4">
    <property type="entry name" value="MYOTUBULARIN-RELATED PROTEIN 13"/>
    <property type="match status" value="1"/>
</dbReference>
<dbReference type="GO" id="GO:0005737">
    <property type="term" value="C:cytoplasm"/>
    <property type="evidence" value="ECO:0007669"/>
    <property type="project" value="TreeGrafter"/>
</dbReference>
<keyword evidence="4" id="KW-1133">Transmembrane helix</keyword>
<keyword evidence="9" id="KW-1185">Reference proteome</keyword>